<feature type="transmembrane region" description="Helical" evidence="4">
    <location>
        <begin position="248"/>
        <end position="271"/>
    </location>
</feature>
<feature type="domain" description="Major facilitator superfamily (MFS) profile" evidence="5">
    <location>
        <begin position="1"/>
        <end position="387"/>
    </location>
</feature>
<feature type="transmembrane region" description="Helical" evidence="4">
    <location>
        <begin position="80"/>
        <end position="100"/>
    </location>
</feature>
<evidence type="ECO:0000256" key="4">
    <source>
        <dbReference type="SAM" id="Phobius"/>
    </source>
</evidence>
<dbReference type="InterPro" id="IPR020846">
    <property type="entry name" value="MFS_dom"/>
</dbReference>
<dbReference type="PROSITE" id="PS50850">
    <property type="entry name" value="MFS"/>
    <property type="match status" value="1"/>
</dbReference>
<dbReference type="InterPro" id="IPR050327">
    <property type="entry name" value="Proton-linked_MCT"/>
</dbReference>
<evidence type="ECO:0000313" key="7">
    <source>
        <dbReference type="Proteomes" id="UP000214566"/>
    </source>
</evidence>
<feature type="transmembrane region" description="Helical" evidence="4">
    <location>
        <begin position="308"/>
        <end position="329"/>
    </location>
</feature>
<keyword evidence="3 4" id="KW-0472">Membrane</keyword>
<accession>A0A238D309</accession>
<sequence length="387" mass="39743">MMVSARGESTGWRWPPMLLLAPFQFIFGLIYSWGAIAPAIHAQSGWPRATLDLAFSLTPLALLPAVVLAGHGLRRMSPRAMLAVALGCFTIGGAVGLVFGDSLPFMLGYSIVALGIGAGLSTAACIAVVARLYPQRRGVLGGALLALYGMSSVVSAPLFESLNGHFGWRAALALLLGLYAALGWLAWAGLPVLPAQDVHLAPRIGMRTMLGHRSMRWALGLVLIAAPLGSASFATVGHLTRQLGFGSSFALVAVAAMAIGNGLGRLGFGALADVRGGRFSRKVVLAVNALAAAILLAVLHGLDARAFALYPLLMGLAFGGMAGKLPALAAHVVKDGHAETAFGLLFGAFALASFLGPLASAAFGTREALEGFAVCAIAGWLSALVAP</sequence>
<evidence type="ECO:0000313" key="6">
    <source>
        <dbReference type="EMBL" id="SBP87629.1"/>
    </source>
</evidence>
<name>A0A238D309_THIDL</name>
<keyword evidence="1 4" id="KW-0812">Transmembrane</keyword>
<feature type="transmembrane region" description="Helical" evidence="4">
    <location>
        <begin position="341"/>
        <end position="363"/>
    </location>
</feature>
<dbReference type="EMBL" id="FLMQ01000055">
    <property type="protein sequence ID" value="SBP87629.1"/>
    <property type="molecule type" value="Genomic_DNA"/>
</dbReference>
<evidence type="ECO:0000256" key="1">
    <source>
        <dbReference type="ARBA" id="ARBA00022692"/>
    </source>
</evidence>
<organism evidence="6 7">
    <name type="scientific">Thiomonas delicata</name>
    <name type="common">Thiomonas cuprina</name>
    <dbReference type="NCBI Taxonomy" id="364030"/>
    <lineage>
        <taxon>Bacteria</taxon>
        <taxon>Pseudomonadati</taxon>
        <taxon>Pseudomonadota</taxon>
        <taxon>Betaproteobacteria</taxon>
        <taxon>Burkholderiales</taxon>
        <taxon>Thiomonas</taxon>
    </lineage>
</organism>
<dbReference type="RefSeq" id="WP_233224691.1">
    <property type="nucleotide sequence ID" value="NZ_LT592170.1"/>
</dbReference>
<feature type="transmembrane region" description="Helical" evidence="4">
    <location>
        <begin position="369"/>
        <end position="386"/>
    </location>
</feature>
<dbReference type="PANTHER" id="PTHR11360">
    <property type="entry name" value="MONOCARBOXYLATE TRANSPORTER"/>
    <property type="match status" value="1"/>
</dbReference>
<keyword evidence="2 4" id="KW-1133">Transmembrane helix</keyword>
<evidence type="ECO:0000259" key="5">
    <source>
        <dbReference type="PROSITE" id="PS50850"/>
    </source>
</evidence>
<dbReference type="SUPFAM" id="SSF103473">
    <property type="entry name" value="MFS general substrate transporter"/>
    <property type="match status" value="1"/>
</dbReference>
<feature type="transmembrane region" description="Helical" evidence="4">
    <location>
        <begin position="139"/>
        <end position="159"/>
    </location>
</feature>
<keyword evidence="7" id="KW-1185">Reference proteome</keyword>
<dbReference type="Proteomes" id="UP000214566">
    <property type="component" value="Unassembled WGS sequence"/>
</dbReference>
<feature type="transmembrane region" description="Helical" evidence="4">
    <location>
        <begin position="53"/>
        <end position="73"/>
    </location>
</feature>
<dbReference type="AlphaFoldDB" id="A0A238D309"/>
<gene>
    <name evidence="6" type="ORF">THIARS_60342</name>
</gene>
<protein>
    <submittedName>
        <fullName evidence="6">Major facilitator superfamily MFS_1</fullName>
    </submittedName>
</protein>
<evidence type="ECO:0000256" key="3">
    <source>
        <dbReference type="ARBA" id="ARBA00023136"/>
    </source>
</evidence>
<dbReference type="Gene3D" id="1.20.1250.20">
    <property type="entry name" value="MFS general substrate transporter like domains"/>
    <property type="match status" value="2"/>
</dbReference>
<feature type="transmembrane region" description="Helical" evidence="4">
    <location>
        <begin position="283"/>
        <end position="302"/>
    </location>
</feature>
<dbReference type="GO" id="GO:0022857">
    <property type="term" value="F:transmembrane transporter activity"/>
    <property type="evidence" value="ECO:0007669"/>
    <property type="project" value="InterPro"/>
</dbReference>
<feature type="transmembrane region" description="Helical" evidence="4">
    <location>
        <begin position="12"/>
        <end position="33"/>
    </location>
</feature>
<dbReference type="InterPro" id="IPR036259">
    <property type="entry name" value="MFS_trans_sf"/>
</dbReference>
<feature type="transmembrane region" description="Helical" evidence="4">
    <location>
        <begin position="214"/>
        <end position="236"/>
    </location>
</feature>
<dbReference type="Pfam" id="PF07690">
    <property type="entry name" value="MFS_1"/>
    <property type="match status" value="1"/>
</dbReference>
<proteinExistence type="predicted"/>
<reference evidence="6 7" key="1">
    <citation type="submission" date="2016-06" db="EMBL/GenBank/DDBJ databases">
        <authorList>
            <person name="Kjaerup R.B."/>
            <person name="Dalgaard T.S."/>
            <person name="Juul-Madsen H.R."/>
        </authorList>
    </citation>
    <scope>NUCLEOTIDE SEQUENCE [LARGE SCALE GENOMIC DNA]</scope>
    <source>
        <strain evidence="6 7">DSM 16361</strain>
    </source>
</reference>
<evidence type="ECO:0000256" key="2">
    <source>
        <dbReference type="ARBA" id="ARBA00022989"/>
    </source>
</evidence>
<feature type="transmembrane region" description="Helical" evidence="4">
    <location>
        <begin position="106"/>
        <end position="132"/>
    </location>
</feature>
<feature type="transmembrane region" description="Helical" evidence="4">
    <location>
        <begin position="171"/>
        <end position="193"/>
    </location>
</feature>
<dbReference type="InterPro" id="IPR011701">
    <property type="entry name" value="MFS"/>
</dbReference>